<gene>
    <name evidence="1" type="ORF">LTR97_007752</name>
</gene>
<name>A0AAN7W7H8_9PEZI</name>
<comment type="caution">
    <text evidence="1">The sequence shown here is derived from an EMBL/GenBank/DDBJ whole genome shotgun (WGS) entry which is preliminary data.</text>
</comment>
<organism evidence="1 2">
    <name type="scientific">Elasticomyces elasticus</name>
    <dbReference type="NCBI Taxonomy" id="574655"/>
    <lineage>
        <taxon>Eukaryota</taxon>
        <taxon>Fungi</taxon>
        <taxon>Dikarya</taxon>
        <taxon>Ascomycota</taxon>
        <taxon>Pezizomycotina</taxon>
        <taxon>Dothideomycetes</taxon>
        <taxon>Dothideomycetidae</taxon>
        <taxon>Mycosphaerellales</taxon>
        <taxon>Teratosphaeriaceae</taxon>
        <taxon>Elasticomyces</taxon>
    </lineage>
</organism>
<evidence type="ECO:0000313" key="2">
    <source>
        <dbReference type="Proteomes" id="UP001310594"/>
    </source>
</evidence>
<dbReference type="Proteomes" id="UP001310594">
    <property type="component" value="Unassembled WGS sequence"/>
</dbReference>
<reference evidence="1" key="1">
    <citation type="submission" date="2023-08" db="EMBL/GenBank/DDBJ databases">
        <title>Black Yeasts Isolated from many extreme environments.</title>
        <authorList>
            <person name="Coleine C."/>
            <person name="Stajich J.E."/>
            <person name="Selbmann L."/>
        </authorList>
    </citation>
    <scope>NUCLEOTIDE SEQUENCE</scope>
    <source>
        <strain evidence="1">CCFEE 5810</strain>
    </source>
</reference>
<evidence type="ECO:0000313" key="1">
    <source>
        <dbReference type="EMBL" id="KAK5696451.1"/>
    </source>
</evidence>
<proteinExistence type="predicted"/>
<protein>
    <submittedName>
        <fullName evidence="1">Uncharacterized protein</fullName>
    </submittedName>
</protein>
<sequence>MYFDDLSTPTSYQISRGWQIEHGLRRRISSSRYGPGWPMVGKAAACHVWGIAVPEEMLLRSENIDTGVESITYASTVDGKKMDDLPDAILEKPLSTTWV</sequence>
<dbReference type="EMBL" id="JAVRQU010000012">
    <property type="protein sequence ID" value="KAK5696451.1"/>
    <property type="molecule type" value="Genomic_DNA"/>
</dbReference>
<accession>A0AAN7W7H8</accession>
<dbReference type="AlphaFoldDB" id="A0AAN7W7H8"/>